<name>A0A1M6X6G0_9BACT</name>
<dbReference type="InterPro" id="IPR039298">
    <property type="entry name" value="ACOT13"/>
</dbReference>
<keyword evidence="2" id="KW-0378">Hydrolase</keyword>
<dbReference type="OrthoDB" id="9813282at2"/>
<feature type="domain" description="Thioesterase" evidence="3">
    <location>
        <begin position="57"/>
        <end position="132"/>
    </location>
</feature>
<dbReference type="STRING" id="1121393.SAMN02745216_04478"/>
<evidence type="ECO:0000313" key="4">
    <source>
        <dbReference type="EMBL" id="SHL01577.1"/>
    </source>
</evidence>
<dbReference type="InterPro" id="IPR006683">
    <property type="entry name" value="Thioestr_dom"/>
</dbReference>
<dbReference type="EMBL" id="FQZU01000041">
    <property type="protein sequence ID" value="SHL01577.1"/>
    <property type="molecule type" value="Genomic_DNA"/>
</dbReference>
<dbReference type="AlphaFoldDB" id="A0A1M6X6G0"/>
<dbReference type="RefSeq" id="WP_073478472.1">
    <property type="nucleotide sequence ID" value="NZ_FQZU01000041.1"/>
</dbReference>
<dbReference type="Pfam" id="PF03061">
    <property type="entry name" value="4HBT"/>
    <property type="match status" value="1"/>
</dbReference>
<dbReference type="Gene3D" id="3.10.129.10">
    <property type="entry name" value="Hotdog Thioesterase"/>
    <property type="match status" value="1"/>
</dbReference>
<proteinExistence type="inferred from homology"/>
<dbReference type="NCBIfam" id="TIGR00369">
    <property type="entry name" value="unchar_dom_1"/>
    <property type="match status" value="1"/>
</dbReference>
<dbReference type="PANTHER" id="PTHR21660">
    <property type="entry name" value="THIOESTERASE SUPERFAMILY MEMBER-RELATED"/>
    <property type="match status" value="1"/>
</dbReference>
<evidence type="ECO:0000256" key="1">
    <source>
        <dbReference type="ARBA" id="ARBA00008324"/>
    </source>
</evidence>
<evidence type="ECO:0000256" key="2">
    <source>
        <dbReference type="ARBA" id="ARBA00022801"/>
    </source>
</evidence>
<organism evidence="4 5">
    <name type="scientific">Desulfatibacillum alkenivorans DSM 16219</name>
    <dbReference type="NCBI Taxonomy" id="1121393"/>
    <lineage>
        <taxon>Bacteria</taxon>
        <taxon>Pseudomonadati</taxon>
        <taxon>Thermodesulfobacteriota</taxon>
        <taxon>Desulfobacteria</taxon>
        <taxon>Desulfobacterales</taxon>
        <taxon>Desulfatibacillaceae</taxon>
        <taxon>Desulfatibacillum</taxon>
    </lineage>
</organism>
<gene>
    <name evidence="4" type="ORF">SAMN02745216_04478</name>
</gene>
<dbReference type="InterPro" id="IPR029069">
    <property type="entry name" value="HotDog_dom_sf"/>
</dbReference>
<reference evidence="5" key="1">
    <citation type="submission" date="2016-11" db="EMBL/GenBank/DDBJ databases">
        <authorList>
            <person name="Varghese N."/>
            <person name="Submissions S."/>
        </authorList>
    </citation>
    <scope>NUCLEOTIDE SEQUENCE [LARGE SCALE GENOMIC DNA]</scope>
    <source>
        <strain evidence="5">DSM 16219</strain>
    </source>
</reference>
<dbReference type="GO" id="GO:0047617">
    <property type="term" value="F:fatty acyl-CoA hydrolase activity"/>
    <property type="evidence" value="ECO:0007669"/>
    <property type="project" value="InterPro"/>
</dbReference>
<accession>A0A1M6X6G0</accession>
<comment type="similarity">
    <text evidence="1">Belongs to the thioesterase PaaI family.</text>
</comment>
<dbReference type="CDD" id="cd03443">
    <property type="entry name" value="PaaI_thioesterase"/>
    <property type="match status" value="1"/>
</dbReference>
<sequence length="145" mass="16301">MTDWNKVLDSLLEDSPDEPLITSRAHDTLGLPKLKKWEKGMVYAEWTYDERMGNSRGEVYGGFYAALGDTLSALAAMTVLKPDEIVKTTDLRVSYFRPMKEGVVHATAVVINRSRTTVHVEVDFKNLDDKLLAKAYATHQAVKPE</sequence>
<keyword evidence="5" id="KW-1185">Reference proteome</keyword>
<protein>
    <submittedName>
        <fullName evidence="4">Uncharacterized domain 1-containing protein</fullName>
    </submittedName>
</protein>
<dbReference type="InterPro" id="IPR003736">
    <property type="entry name" value="PAAI_dom"/>
</dbReference>
<evidence type="ECO:0000259" key="3">
    <source>
        <dbReference type="Pfam" id="PF03061"/>
    </source>
</evidence>
<dbReference type="Proteomes" id="UP000183994">
    <property type="component" value="Unassembled WGS sequence"/>
</dbReference>
<dbReference type="PANTHER" id="PTHR21660:SF1">
    <property type="entry name" value="ACYL-COENZYME A THIOESTERASE 13"/>
    <property type="match status" value="1"/>
</dbReference>
<dbReference type="SUPFAM" id="SSF54637">
    <property type="entry name" value="Thioesterase/thiol ester dehydrase-isomerase"/>
    <property type="match status" value="1"/>
</dbReference>
<evidence type="ECO:0000313" key="5">
    <source>
        <dbReference type="Proteomes" id="UP000183994"/>
    </source>
</evidence>